<dbReference type="PROSITE" id="PS50927">
    <property type="entry name" value="BULB_LECTIN"/>
    <property type="match status" value="1"/>
</dbReference>
<dbReference type="FunFam" id="1.10.510.10:FF:000060">
    <property type="entry name" value="G-type lectin S-receptor-like serine/threonine-protein kinase"/>
    <property type="match status" value="1"/>
</dbReference>
<gene>
    <name evidence="23" type="ORF">POPTR_T022600</name>
</gene>
<evidence type="ECO:0000256" key="13">
    <source>
        <dbReference type="ARBA" id="ARBA00023170"/>
    </source>
</evidence>
<evidence type="ECO:0000256" key="17">
    <source>
        <dbReference type="PIRNR" id="PIRNR000641"/>
    </source>
</evidence>
<evidence type="ECO:0000256" key="15">
    <source>
        <dbReference type="ARBA" id="ARBA00047899"/>
    </source>
</evidence>
<feature type="signal peptide" evidence="19">
    <location>
        <begin position="1"/>
        <end position="20"/>
    </location>
</feature>
<keyword evidence="12" id="KW-1015">Disulfide bond</keyword>
<dbReference type="ExpressionAtlas" id="A0A2K1R9K8">
    <property type="expression patterns" value="differential"/>
</dbReference>
<feature type="domain" description="Protein kinase" evidence="20">
    <location>
        <begin position="506"/>
        <end position="783"/>
    </location>
</feature>
<evidence type="ECO:0000256" key="5">
    <source>
        <dbReference type="ARBA" id="ARBA00022692"/>
    </source>
</evidence>
<keyword evidence="5 18" id="KW-0812">Transmembrane</keyword>
<dbReference type="CDD" id="cd01098">
    <property type="entry name" value="PAN_AP_plant"/>
    <property type="match status" value="1"/>
</dbReference>
<accession>A0A2K1R9K8</accession>
<dbReference type="InterPro" id="IPR003609">
    <property type="entry name" value="Pan_app"/>
</dbReference>
<evidence type="ECO:0000256" key="12">
    <source>
        <dbReference type="ARBA" id="ARBA00023157"/>
    </source>
</evidence>
<evidence type="ECO:0000256" key="6">
    <source>
        <dbReference type="ARBA" id="ARBA00022729"/>
    </source>
</evidence>
<evidence type="ECO:0000256" key="10">
    <source>
        <dbReference type="ARBA" id="ARBA00022989"/>
    </source>
</evidence>
<comment type="similarity">
    <text evidence="17">Belongs to the protein kinase superfamily. Ser/Thr protein kinase family.</text>
</comment>
<evidence type="ECO:0000256" key="9">
    <source>
        <dbReference type="ARBA" id="ARBA00022840"/>
    </source>
</evidence>
<keyword evidence="13" id="KW-0675">Receptor</keyword>
<dbReference type="GO" id="GO:0106310">
    <property type="term" value="F:protein serine kinase activity"/>
    <property type="evidence" value="ECO:0007669"/>
    <property type="project" value="RHEA"/>
</dbReference>
<keyword evidence="3" id="KW-0597">Phosphoprotein</keyword>
<dbReference type="Gene3D" id="3.30.200.20">
    <property type="entry name" value="Phosphorylase Kinase, domain 1"/>
    <property type="match status" value="1"/>
</dbReference>
<evidence type="ECO:0000256" key="8">
    <source>
        <dbReference type="ARBA" id="ARBA00022777"/>
    </source>
</evidence>
<dbReference type="GO" id="GO:0048544">
    <property type="term" value="P:recognition of pollen"/>
    <property type="evidence" value="ECO:0007669"/>
    <property type="project" value="InterPro"/>
</dbReference>
<keyword evidence="9 17" id="KW-0067">ATP-binding</keyword>
<dbReference type="InParanoid" id="A0A2K1R9K8"/>
<feature type="chain" id="PRO_5014441468" description="Receptor-like serine/threonine-protein kinase" evidence="19">
    <location>
        <begin position="21"/>
        <end position="819"/>
    </location>
</feature>
<evidence type="ECO:0000256" key="4">
    <source>
        <dbReference type="ARBA" id="ARBA00022679"/>
    </source>
</evidence>
<sequence length="819" mass="92174">MNNITILCFCFTSFFVTSLAVDTISANHTIGDGETIVSSGERFELGFFSPGNSTRRYLGIWYNKISKGKVVWVANREIPITDKSGVLKFDERGALILAIQNGSVIWSSNTSRHAQNPVAQLLDSGNLVVRNENDRRTENFVWQSFEHPGNTFLPGMKVGRLASGLDVIISSWKSNDDPSQGPYTFEIDGKGLELVVRQNSVLKSRSGPWNGVGFSGLPLLKPDPFLSYAFVFNDKEAYLTYDINSSIALTLVFDQDGVLERLAWIDRLNNWIVYSSAPGDNCDNYALCGAYGRCTIGNSPACGCLNRFVPKNQSEWVRADWSSGCVRRTPLNCQNGVGFIKYYNIKLPDSKIRAMNKSMTTEECRVKCLNNCSCMAYTNSDIRGNGSGCILWFGDLVDIRQYTEDGQDLYIRMASSEIVAHTLEGSPKKKKVGIIVSVVLSALLLLGLGLCLFLQKKKKHNRHNTLGRTKKKENNTEEQWSMKIQDESLDLPHFDLTAIANATSNFSFNNLLGQGGFGPVYKGAFKGGQDIAVKRLSKESRQGLDEFMNEVKCIAKLQHRNLVKLLGYCIEHEEKILIYEYMPNKSLDIYIFDQIRSKLLDWPKRFHIINGVSRGLLYLHQDSRLRIIHRDLKLSNILLDNDMNPKISDFGMARSFGENETEANTRRVVGTYGYMSPEYAIDGLFSIKSDVFSFGVLVLEIVSGKRNWGFTHPEHELNLLGHVWKLYKEGRSLELIDELKVESCYVPEVLRSIHVGLLCVQHSPEHRPSMSTVVLMLEGNGLLPQPNEPGFFTERRLIEENKKDLSSTNEVTITVLDGR</sequence>
<dbReference type="InterPro" id="IPR036426">
    <property type="entry name" value="Bulb-type_lectin_dom_sf"/>
</dbReference>
<dbReference type="Pfam" id="PF00954">
    <property type="entry name" value="S_locus_glycop"/>
    <property type="match status" value="1"/>
</dbReference>
<dbReference type="Pfam" id="PF01453">
    <property type="entry name" value="B_lectin"/>
    <property type="match status" value="1"/>
</dbReference>
<comment type="catalytic activity">
    <reaction evidence="15 17">
        <text>L-threonyl-[protein] + ATP = O-phospho-L-threonyl-[protein] + ADP + H(+)</text>
        <dbReference type="Rhea" id="RHEA:46608"/>
        <dbReference type="Rhea" id="RHEA-COMP:11060"/>
        <dbReference type="Rhea" id="RHEA-COMP:11605"/>
        <dbReference type="ChEBI" id="CHEBI:15378"/>
        <dbReference type="ChEBI" id="CHEBI:30013"/>
        <dbReference type="ChEBI" id="CHEBI:30616"/>
        <dbReference type="ChEBI" id="CHEBI:61977"/>
        <dbReference type="ChEBI" id="CHEBI:456216"/>
        <dbReference type="EC" id="2.7.11.1"/>
    </reaction>
</comment>
<dbReference type="Gene3D" id="2.90.10.10">
    <property type="entry name" value="Bulb-type lectin domain"/>
    <property type="match status" value="1"/>
</dbReference>
<dbReference type="PROSITE" id="PS50948">
    <property type="entry name" value="PAN"/>
    <property type="match status" value="1"/>
</dbReference>
<dbReference type="InterPro" id="IPR001480">
    <property type="entry name" value="Bulb-type_lectin_dom"/>
</dbReference>
<evidence type="ECO:0000256" key="16">
    <source>
        <dbReference type="ARBA" id="ARBA00048679"/>
    </source>
</evidence>
<evidence type="ECO:0000256" key="7">
    <source>
        <dbReference type="ARBA" id="ARBA00022741"/>
    </source>
</evidence>
<dbReference type="SMART" id="SM00108">
    <property type="entry name" value="B_lectin"/>
    <property type="match status" value="1"/>
</dbReference>
<evidence type="ECO:0000256" key="3">
    <source>
        <dbReference type="ARBA" id="ARBA00022553"/>
    </source>
</evidence>
<evidence type="ECO:0000313" key="23">
    <source>
        <dbReference type="EMBL" id="PNS23967.1"/>
    </source>
</evidence>
<dbReference type="SMART" id="SM00473">
    <property type="entry name" value="PAN_AP"/>
    <property type="match status" value="1"/>
</dbReference>
<dbReference type="AlphaFoldDB" id="A0A2K1R9K8"/>
<dbReference type="SUPFAM" id="SSF56112">
    <property type="entry name" value="Protein kinase-like (PK-like)"/>
    <property type="match status" value="1"/>
</dbReference>
<dbReference type="Pfam" id="PF08276">
    <property type="entry name" value="PAN_2"/>
    <property type="match status" value="1"/>
</dbReference>
<feature type="transmembrane region" description="Helical" evidence="18">
    <location>
        <begin position="432"/>
        <end position="454"/>
    </location>
</feature>
<evidence type="ECO:0000259" key="20">
    <source>
        <dbReference type="PROSITE" id="PS50011"/>
    </source>
</evidence>
<dbReference type="InterPro" id="IPR001245">
    <property type="entry name" value="Ser-Thr/Tyr_kinase_cat_dom"/>
</dbReference>
<dbReference type="FunFam" id="2.90.10.10:FF:000004">
    <property type="entry name" value="G-type lectin S-receptor-like serine/threonine-protein kinase"/>
    <property type="match status" value="1"/>
</dbReference>
<dbReference type="GO" id="GO:0016020">
    <property type="term" value="C:membrane"/>
    <property type="evidence" value="ECO:0007669"/>
    <property type="project" value="UniProtKB-SubCell"/>
</dbReference>
<keyword evidence="7 17" id="KW-0547">Nucleotide-binding</keyword>
<reference evidence="23" key="1">
    <citation type="journal article" date="2006" name="Science">
        <title>The genome of black cottonwood, Populus trichocarpa (Torr. &amp; Gray).</title>
        <authorList>
            <person name="Tuskan G.A."/>
            <person name="Difazio S."/>
            <person name="Jansson S."/>
            <person name="Bohlmann J."/>
            <person name="Grigoriev I."/>
            <person name="Hellsten U."/>
            <person name="Putnam N."/>
            <person name="Ralph S."/>
            <person name="Rombauts S."/>
            <person name="Salamov A."/>
            <person name="Schein J."/>
            <person name="Sterck L."/>
            <person name="Aerts A."/>
            <person name="Bhalerao R.R."/>
            <person name="Bhalerao R.P."/>
            <person name="Blaudez D."/>
            <person name="Boerjan W."/>
            <person name="Brun A."/>
            <person name="Brunner A."/>
            <person name="Busov V."/>
            <person name="Campbell M."/>
            <person name="Carlson J."/>
            <person name="Chalot M."/>
            <person name="Chapman J."/>
            <person name="Chen G.L."/>
            <person name="Cooper D."/>
            <person name="Coutinho P.M."/>
            <person name="Couturier J."/>
            <person name="Covert S."/>
            <person name="Cronk Q."/>
            <person name="Cunningham R."/>
            <person name="Davis J."/>
            <person name="Degroeve S."/>
            <person name="Dejardin A."/>
            <person name="Depamphilis C."/>
            <person name="Detter J."/>
            <person name="Dirks B."/>
            <person name="Dubchak I."/>
            <person name="Duplessis S."/>
            <person name="Ehlting J."/>
            <person name="Ellis B."/>
            <person name="Gendler K."/>
            <person name="Goodstein D."/>
            <person name="Gribskov M."/>
            <person name="Grimwood J."/>
            <person name="Groover A."/>
            <person name="Gunter L."/>
            <person name="Hamberger B."/>
            <person name="Heinze B."/>
            <person name="Helariutta Y."/>
            <person name="Henrissat B."/>
            <person name="Holligan D."/>
            <person name="Holt R."/>
            <person name="Huang W."/>
            <person name="Islam-Faridi N."/>
            <person name="Jones S."/>
            <person name="Jones-Rhoades M."/>
            <person name="Jorgensen R."/>
            <person name="Joshi C."/>
            <person name="Kangasjarvi J."/>
            <person name="Karlsson J."/>
            <person name="Kelleher C."/>
            <person name="Kirkpatrick R."/>
            <person name="Kirst M."/>
            <person name="Kohler A."/>
            <person name="Kalluri U."/>
            <person name="Larimer F."/>
            <person name="Leebens-Mack J."/>
            <person name="Leple J.C."/>
            <person name="Locascio P."/>
            <person name="Lou Y."/>
            <person name="Lucas S."/>
            <person name="Martin F."/>
            <person name="Montanini B."/>
            <person name="Napoli C."/>
            <person name="Nelson D.R."/>
            <person name="Nelson C."/>
            <person name="Nieminen K."/>
            <person name="Nilsson O."/>
            <person name="Pereda V."/>
            <person name="Peter G."/>
            <person name="Philippe R."/>
            <person name="Pilate G."/>
            <person name="Poliakov A."/>
            <person name="Razumovskaya J."/>
            <person name="Richardson P."/>
            <person name="Rinaldi C."/>
            <person name="Ritland K."/>
            <person name="Rouze P."/>
            <person name="Ryaboy D."/>
            <person name="Schmutz J."/>
            <person name="Schrader J."/>
            <person name="Segerman B."/>
            <person name="Shin H."/>
            <person name="Siddiqui A."/>
            <person name="Sterky F."/>
            <person name="Terry A."/>
            <person name="Tsai C.J."/>
            <person name="Uberbacher E."/>
            <person name="Unneberg P."/>
            <person name="Vahala J."/>
            <person name="Wall K."/>
            <person name="Wessler S."/>
            <person name="Yang G."/>
            <person name="Yin T."/>
            <person name="Douglas C."/>
            <person name="Marra M."/>
            <person name="Sandberg G."/>
            <person name="Van de Peer Y."/>
            <person name="Rokhsar D."/>
        </authorList>
    </citation>
    <scope>NUCLEOTIDE SEQUENCE [LARGE SCALE GENOMIC DNA]</scope>
    <source>
        <strain evidence="23">Nisqually-1</strain>
    </source>
</reference>
<dbReference type="Gene3D" id="1.10.510.10">
    <property type="entry name" value="Transferase(Phosphotransferase) domain 1"/>
    <property type="match status" value="1"/>
</dbReference>
<protein>
    <recommendedName>
        <fullName evidence="17">Receptor-like serine/threonine-protein kinase</fullName>
        <ecNumber evidence="17">2.7.11.1</ecNumber>
    </recommendedName>
</protein>
<comment type="subcellular location">
    <subcellularLocation>
        <location evidence="1">Membrane</location>
        <topology evidence="1">Single-pass type I membrane protein</topology>
    </subcellularLocation>
</comment>
<evidence type="ECO:0000259" key="21">
    <source>
        <dbReference type="PROSITE" id="PS50927"/>
    </source>
</evidence>
<keyword evidence="6 19" id="KW-0732">Signal</keyword>
<dbReference type="SMART" id="SM00220">
    <property type="entry name" value="S_TKc"/>
    <property type="match status" value="1"/>
</dbReference>
<evidence type="ECO:0000256" key="11">
    <source>
        <dbReference type="ARBA" id="ARBA00023136"/>
    </source>
</evidence>
<dbReference type="InterPro" id="IPR000719">
    <property type="entry name" value="Prot_kinase_dom"/>
</dbReference>
<dbReference type="PANTHER" id="PTHR32444">
    <property type="entry name" value="BULB-TYPE LECTIN DOMAIN-CONTAINING PROTEIN"/>
    <property type="match status" value="1"/>
</dbReference>
<dbReference type="InterPro" id="IPR024171">
    <property type="entry name" value="SRK-like_kinase"/>
</dbReference>
<dbReference type="Pfam" id="PF07714">
    <property type="entry name" value="PK_Tyr_Ser-Thr"/>
    <property type="match status" value="1"/>
</dbReference>
<keyword evidence="8 17" id="KW-0418">Kinase</keyword>
<keyword evidence="10 18" id="KW-1133">Transmembrane helix</keyword>
<dbReference type="Pfam" id="PF11883">
    <property type="entry name" value="DUF3403"/>
    <property type="match status" value="1"/>
</dbReference>
<dbReference type="GO" id="GO:0004674">
    <property type="term" value="F:protein serine/threonine kinase activity"/>
    <property type="evidence" value="ECO:0007669"/>
    <property type="project" value="UniProtKB-KW"/>
</dbReference>
<dbReference type="InterPro" id="IPR021820">
    <property type="entry name" value="S-locus_recpt_kinase_C"/>
</dbReference>
<organism evidence="23">
    <name type="scientific">Populus trichocarpa</name>
    <name type="common">Western balsam poplar</name>
    <name type="synonym">Populus balsamifera subsp. trichocarpa</name>
    <dbReference type="NCBI Taxonomy" id="3694"/>
    <lineage>
        <taxon>Eukaryota</taxon>
        <taxon>Viridiplantae</taxon>
        <taxon>Streptophyta</taxon>
        <taxon>Embryophyta</taxon>
        <taxon>Tracheophyta</taxon>
        <taxon>Spermatophyta</taxon>
        <taxon>Magnoliopsida</taxon>
        <taxon>eudicotyledons</taxon>
        <taxon>Gunneridae</taxon>
        <taxon>Pentapetalae</taxon>
        <taxon>rosids</taxon>
        <taxon>fabids</taxon>
        <taxon>Malpighiales</taxon>
        <taxon>Salicaceae</taxon>
        <taxon>Saliceae</taxon>
        <taxon>Populus</taxon>
    </lineage>
</organism>
<dbReference type="FunFam" id="3.50.4.10:FF:000002">
    <property type="entry name" value="G-type lectin S-receptor-like serine/threonine-protein kinase"/>
    <property type="match status" value="1"/>
</dbReference>
<feature type="domain" description="Apple" evidence="22">
    <location>
        <begin position="333"/>
        <end position="414"/>
    </location>
</feature>
<dbReference type="PANTHER" id="PTHR32444:SF235">
    <property type="entry name" value="OS01G0783900 PROTEIN"/>
    <property type="match status" value="1"/>
</dbReference>
<evidence type="ECO:0000259" key="22">
    <source>
        <dbReference type="PROSITE" id="PS50948"/>
    </source>
</evidence>
<dbReference type="PIRSF" id="PIRSF000641">
    <property type="entry name" value="SRK"/>
    <property type="match status" value="1"/>
</dbReference>
<dbReference type="EMBL" id="KZ623347">
    <property type="protein sequence ID" value="PNS23967.1"/>
    <property type="molecule type" value="Genomic_DNA"/>
</dbReference>
<dbReference type="FunFam" id="3.30.200.20:FF:000195">
    <property type="entry name" value="G-type lectin S-receptor-like serine/threonine-protein kinase"/>
    <property type="match status" value="1"/>
</dbReference>
<evidence type="ECO:0000256" key="2">
    <source>
        <dbReference type="ARBA" id="ARBA00022527"/>
    </source>
</evidence>
<evidence type="ECO:0000256" key="14">
    <source>
        <dbReference type="ARBA" id="ARBA00023180"/>
    </source>
</evidence>
<dbReference type="GO" id="GO:0005524">
    <property type="term" value="F:ATP binding"/>
    <property type="evidence" value="ECO:0007669"/>
    <property type="project" value="UniProtKB-KW"/>
</dbReference>
<keyword evidence="14" id="KW-0325">Glycoprotein</keyword>
<name>A0A2K1R9K8_POPTR</name>
<keyword evidence="4 17" id="KW-0808">Transferase</keyword>
<comment type="catalytic activity">
    <reaction evidence="16 17">
        <text>L-seryl-[protein] + ATP = O-phospho-L-seryl-[protein] + ADP + H(+)</text>
        <dbReference type="Rhea" id="RHEA:17989"/>
        <dbReference type="Rhea" id="RHEA-COMP:9863"/>
        <dbReference type="Rhea" id="RHEA-COMP:11604"/>
        <dbReference type="ChEBI" id="CHEBI:15378"/>
        <dbReference type="ChEBI" id="CHEBI:29999"/>
        <dbReference type="ChEBI" id="CHEBI:30616"/>
        <dbReference type="ChEBI" id="CHEBI:83421"/>
        <dbReference type="ChEBI" id="CHEBI:456216"/>
        <dbReference type="EC" id="2.7.11.1"/>
    </reaction>
</comment>
<keyword evidence="11 18" id="KW-0472">Membrane</keyword>
<dbReference type="CDD" id="cd00028">
    <property type="entry name" value="B_lectin"/>
    <property type="match status" value="1"/>
</dbReference>
<reference evidence="23" key="2">
    <citation type="submission" date="2017-07" db="EMBL/GenBank/DDBJ databases">
        <title>WGS assembly of Populus trichocarpa.</title>
        <authorList>
            <person name="Tuskan G."/>
            <person name="Difazio S."/>
            <person name="Jansson S."/>
            <person name="Bohlmann J."/>
            <person name="Grigoriev I."/>
            <person name="Hellsten U."/>
            <person name="Putnam N."/>
            <person name="Ralph S."/>
            <person name="Rombauts S."/>
            <person name="Salamov A."/>
            <person name="Schein J."/>
            <person name="Sterck L."/>
            <person name="Aerts A."/>
            <person name="Bhalerao R."/>
            <person name="Bhalerao R."/>
            <person name="Blaudez D."/>
            <person name="Boerjan W."/>
            <person name="Brun A."/>
            <person name="Brunner A."/>
            <person name="Busov V."/>
            <person name="Campbell M."/>
            <person name="Carlson J."/>
            <person name="Chalot M."/>
            <person name="Chapman J."/>
            <person name="Chen G."/>
            <person name="Cooper D."/>
            <person name="Coutinho P."/>
            <person name="Couturier J."/>
            <person name="Covert S."/>
            <person name="Cronk Q."/>
            <person name="Cunningham R."/>
            <person name="Davis J."/>
            <person name="Degroeve S."/>
            <person name="Dejardin A."/>
            <person name="Depamphilis C."/>
            <person name="Detter J."/>
            <person name="Dirks B."/>
            <person name="Dubchak I."/>
            <person name="Duplessis S."/>
            <person name="Ehlting J."/>
            <person name="Ellis B."/>
            <person name="Gendler K."/>
            <person name="Goodstein D."/>
            <person name="Gribskov M."/>
            <person name="Grimwood J."/>
            <person name="Groover A."/>
            <person name="Gunter L."/>
            <person name="Hamberger B."/>
            <person name="Heinze B."/>
            <person name="Helariutta Y."/>
            <person name="Henrissat B."/>
            <person name="Holligan D."/>
            <person name="Holt R."/>
            <person name="Huang W."/>
            <person name="Islam-Faridi N."/>
            <person name="Jones S."/>
            <person name="Jones-Rhoades M."/>
            <person name="Jorgensen R."/>
            <person name="Joshi C."/>
            <person name="Kangasjarvi J."/>
            <person name="Karlsson J."/>
            <person name="Kelleher C."/>
            <person name="Kirkpatrick R."/>
            <person name="Kirst M."/>
            <person name="Kohler A."/>
            <person name="Kalluri U."/>
            <person name="Larimer F."/>
            <person name="Leebens-Mack J."/>
            <person name="Leple J."/>
            <person name="Locascio P."/>
            <person name="Lou Y."/>
            <person name="Lucas S."/>
            <person name="Martin F."/>
            <person name="Montanini B."/>
            <person name="Napoli C."/>
            <person name="Nelson D."/>
            <person name="Nelson C."/>
            <person name="Nieminen K."/>
            <person name="Nilsson O."/>
            <person name="Pereda V."/>
            <person name="Peter G."/>
            <person name="Philippe R."/>
            <person name="Pilate G."/>
            <person name="Poliakov A."/>
            <person name="Razumovskaya J."/>
            <person name="Richardson P."/>
            <person name="Rinaldi C."/>
            <person name="Ritland K."/>
            <person name="Rouze P."/>
            <person name="Ryaboy D."/>
            <person name="Schmutz J."/>
            <person name="Schrader J."/>
            <person name="Segerman B."/>
            <person name="Shin H."/>
            <person name="Siddiqui A."/>
            <person name="Sterky F."/>
            <person name="Terry A."/>
            <person name="Tsai C."/>
            <person name="Uberbacher E."/>
            <person name="Unneberg P."/>
            <person name="Vahala J."/>
            <person name="Wall K."/>
            <person name="Wessler S."/>
            <person name="Yang G."/>
            <person name="Yin T."/>
            <person name="Douglas C."/>
            <person name="Marra M."/>
            <person name="Sandberg G."/>
            <person name="Van De Peer Y."/>
            <person name="Rokhsar D."/>
        </authorList>
    </citation>
    <scope>NUCLEOTIDE SEQUENCE</scope>
    <source>
        <strain evidence="23">Nisqually-1</strain>
    </source>
</reference>
<dbReference type="CDD" id="cd14066">
    <property type="entry name" value="STKc_IRAK"/>
    <property type="match status" value="1"/>
</dbReference>
<evidence type="ECO:0000256" key="19">
    <source>
        <dbReference type="SAM" id="SignalP"/>
    </source>
</evidence>
<feature type="domain" description="Bulb-type lectin" evidence="21">
    <location>
        <begin position="21"/>
        <end position="142"/>
    </location>
</feature>
<dbReference type="EC" id="2.7.11.1" evidence="17"/>
<dbReference type="PROSITE" id="PS50011">
    <property type="entry name" value="PROTEIN_KINASE_DOM"/>
    <property type="match status" value="1"/>
</dbReference>
<dbReference type="InterPro" id="IPR008271">
    <property type="entry name" value="Ser/Thr_kinase_AS"/>
</dbReference>
<keyword evidence="2 17" id="KW-0723">Serine/threonine-protein kinase</keyword>
<proteinExistence type="inferred from homology"/>
<evidence type="ECO:0000256" key="18">
    <source>
        <dbReference type="SAM" id="Phobius"/>
    </source>
</evidence>
<evidence type="ECO:0000256" key="1">
    <source>
        <dbReference type="ARBA" id="ARBA00004479"/>
    </source>
</evidence>
<dbReference type="InterPro" id="IPR011009">
    <property type="entry name" value="Kinase-like_dom_sf"/>
</dbReference>
<dbReference type="Gene3D" id="3.50.4.10">
    <property type="entry name" value="Hepatocyte Growth Factor"/>
    <property type="match status" value="1"/>
</dbReference>
<dbReference type="InterPro" id="IPR000858">
    <property type="entry name" value="S_locus_glycoprot_dom"/>
</dbReference>
<dbReference type="SUPFAM" id="SSF51110">
    <property type="entry name" value="alpha-D-mannose-specific plant lectins"/>
    <property type="match status" value="1"/>
</dbReference>
<dbReference type="PROSITE" id="PS00108">
    <property type="entry name" value="PROTEIN_KINASE_ST"/>
    <property type="match status" value="1"/>
</dbReference>